<proteinExistence type="predicted"/>
<dbReference type="Proteomes" id="UP001175211">
    <property type="component" value="Unassembled WGS sequence"/>
</dbReference>
<dbReference type="AlphaFoldDB" id="A0AA39JI62"/>
<evidence type="ECO:0000256" key="2">
    <source>
        <dbReference type="SAM" id="Phobius"/>
    </source>
</evidence>
<accession>A0AA39JI62</accession>
<evidence type="ECO:0000313" key="3">
    <source>
        <dbReference type="EMBL" id="KAK0443078.1"/>
    </source>
</evidence>
<feature type="transmembrane region" description="Helical" evidence="2">
    <location>
        <begin position="186"/>
        <end position="208"/>
    </location>
</feature>
<keyword evidence="2" id="KW-0812">Transmembrane</keyword>
<organism evidence="3 4">
    <name type="scientific">Armillaria tabescens</name>
    <name type="common">Ringless honey mushroom</name>
    <name type="synonym">Agaricus tabescens</name>
    <dbReference type="NCBI Taxonomy" id="1929756"/>
    <lineage>
        <taxon>Eukaryota</taxon>
        <taxon>Fungi</taxon>
        <taxon>Dikarya</taxon>
        <taxon>Basidiomycota</taxon>
        <taxon>Agaricomycotina</taxon>
        <taxon>Agaricomycetes</taxon>
        <taxon>Agaricomycetidae</taxon>
        <taxon>Agaricales</taxon>
        <taxon>Marasmiineae</taxon>
        <taxon>Physalacriaceae</taxon>
        <taxon>Desarmillaria</taxon>
    </lineage>
</organism>
<name>A0AA39JI62_ARMTA</name>
<feature type="compositionally biased region" description="Basic and acidic residues" evidence="1">
    <location>
        <begin position="251"/>
        <end position="260"/>
    </location>
</feature>
<dbReference type="RefSeq" id="XP_060324572.1">
    <property type="nucleotide sequence ID" value="XM_060465602.1"/>
</dbReference>
<evidence type="ECO:0000256" key="1">
    <source>
        <dbReference type="SAM" id="MobiDB-lite"/>
    </source>
</evidence>
<keyword evidence="2" id="KW-0472">Membrane</keyword>
<keyword evidence="2" id="KW-1133">Transmembrane helix</keyword>
<protein>
    <recommendedName>
        <fullName evidence="5">Transmembrane protein</fullName>
    </recommendedName>
</protein>
<feature type="region of interest" description="Disordered" evidence="1">
    <location>
        <begin position="239"/>
        <end position="288"/>
    </location>
</feature>
<dbReference type="EMBL" id="JAUEPS010000060">
    <property type="protein sequence ID" value="KAK0443078.1"/>
    <property type="molecule type" value="Genomic_DNA"/>
</dbReference>
<feature type="region of interest" description="Disordered" evidence="1">
    <location>
        <begin position="215"/>
        <end position="234"/>
    </location>
</feature>
<reference evidence="3" key="1">
    <citation type="submission" date="2023-06" db="EMBL/GenBank/DDBJ databases">
        <authorList>
            <consortium name="Lawrence Berkeley National Laboratory"/>
            <person name="Ahrendt S."/>
            <person name="Sahu N."/>
            <person name="Indic B."/>
            <person name="Wong-Bajracharya J."/>
            <person name="Merenyi Z."/>
            <person name="Ke H.-M."/>
            <person name="Monk M."/>
            <person name="Kocsube S."/>
            <person name="Drula E."/>
            <person name="Lipzen A."/>
            <person name="Balint B."/>
            <person name="Henrissat B."/>
            <person name="Andreopoulos B."/>
            <person name="Martin F.M."/>
            <person name="Harder C.B."/>
            <person name="Rigling D."/>
            <person name="Ford K.L."/>
            <person name="Foster G.D."/>
            <person name="Pangilinan J."/>
            <person name="Papanicolaou A."/>
            <person name="Barry K."/>
            <person name="LaButti K."/>
            <person name="Viragh M."/>
            <person name="Koriabine M."/>
            <person name="Yan M."/>
            <person name="Riley R."/>
            <person name="Champramary S."/>
            <person name="Plett K.L."/>
            <person name="Tsai I.J."/>
            <person name="Slot J."/>
            <person name="Sipos G."/>
            <person name="Plett J."/>
            <person name="Nagy L.G."/>
            <person name="Grigoriev I.V."/>
        </authorList>
    </citation>
    <scope>NUCLEOTIDE SEQUENCE</scope>
    <source>
        <strain evidence="3">CCBAS 213</strain>
    </source>
</reference>
<dbReference type="GeneID" id="85349150"/>
<dbReference type="Gene3D" id="2.60.120.260">
    <property type="entry name" value="Galactose-binding domain-like"/>
    <property type="match status" value="1"/>
</dbReference>
<comment type="caution">
    <text evidence="3">The sequence shown here is derived from an EMBL/GenBank/DDBJ whole genome shotgun (WGS) entry which is preliminary data.</text>
</comment>
<sequence length="288" mass="31446">MPCTLPLVNVTIDDQSPSLFYSDLWEVGGSSCPSCAAVPNASQAIYGTWHDSTHYADNETNPYPTPNVSASFNGTAIYAICILTRAAAWNSDMSFYIDGDFVGEFVKTPPGELGYDYNYTVYSNTSIPPGQHRFTLQNGRVGAPMRTLTLFDAIVYSYDDGQPDHNNSDIGTTTTDTSTVSPNTGFIVGLALAGVLAMFWGVIAFILYRRQRRHSSEPNHSHPPITPFVSADPHTQTAAVSSISNPGNCRPKPDTRRQDHCTTLSPHRLDVDPSCTREAPPLYEPMAD</sequence>
<keyword evidence="4" id="KW-1185">Reference proteome</keyword>
<evidence type="ECO:0000313" key="4">
    <source>
        <dbReference type="Proteomes" id="UP001175211"/>
    </source>
</evidence>
<gene>
    <name evidence="3" type="ORF">EV420DRAFT_1064890</name>
</gene>
<evidence type="ECO:0008006" key="5">
    <source>
        <dbReference type="Google" id="ProtNLM"/>
    </source>
</evidence>